<accession>A0AAJ1M7F5</accession>
<evidence type="ECO:0000313" key="1">
    <source>
        <dbReference type="EMBL" id="MDC2828102.1"/>
    </source>
</evidence>
<sequence>MIVHATGYTVSGWSSLMLSLWFIGGVQRSQLSTQYHARPTYLKPGQIVSQQIKLNGEGQYLSVQIHQDSSLKVSLHDQQNGQTWYLKRRGDSYRLSRSLKAGNYQIRVANQTSQKQPIAILKTDHYQMAGTSLVIAGQVQKDASLIYLVKNYQ</sequence>
<reference evidence="1" key="1">
    <citation type="submission" date="2023-01" db="EMBL/GenBank/DDBJ databases">
        <title>Genome analysis of 13 Lactobacillus isolated from gut of wild boar.</title>
        <authorList>
            <person name="Papp P."/>
            <person name="Libisch B."/>
            <person name="Nagy T."/>
            <person name="Olasz F."/>
        </authorList>
    </citation>
    <scope>NUCLEOTIDE SEQUENCE</scope>
    <source>
        <strain evidence="1">F108</strain>
    </source>
</reference>
<dbReference type="AlphaFoldDB" id="A0AAJ1M7F5"/>
<name>A0AAJ1M7F5_LIMMU</name>
<comment type="caution">
    <text evidence="1">The sequence shown here is derived from an EMBL/GenBank/DDBJ whole genome shotgun (WGS) entry which is preliminary data.</text>
</comment>
<protein>
    <submittedName>
        <fullName evidence="1">Uncharacterized protein</fullName>
    </submittedName>
</protein>
<dbReference type="Proteomes" id="UP001218021">
    <property type="component" value="Unassembled WGS sequence"/>
</dbReference>
<proteinExistence type="predicted"/>
<gene>
    <name evidence="1" type="ORF">PO158_07370</name>
</gene>
<organism evidence="1 2">
    <name type="scientific">Limosilactobacillus mucosae</name>
    <name type="common">Lactobacillus mucosae</name>
    <dbReference type="NCBI Taxonomy" id="97478"/>
    <lineage>
        <taxon>Bacteria</taxon>
        <taxon>Bacillati</taxon>
        <taxon>Bacillota</taxon>
        <taxon>Bacilli</taxon>
        <taxon>Lactobacillales</taxon>
        <taxon>Lactobacillaceae</taxon>
        <taxon>Limosilactobacillus</taxon>
    </lineage>
</organism>
<dbReference type="RefSeq" id="WP_272208050.1">
    <property type="nucleotide sequence ID" value="NZ_JAQONC010000026.1"/>
</dbReference>
<evidence type="ECO:0000313" key="2">
    <source>
        <dbReference type="Proteomes" id="UP001218021"/>
    </source>
</evidence>
<dbReference type="EMBL" id="JAQOND010000028">
    <property type="protein sequence ID" value="MDC2828102.1"/>
    <property type="molecule type" value="Genomic_DNA"/>
</dbReference>